<sequence length="111" mass="12686">MQLQNRVSDFGLMKINNKGRVISFSEKSKGEDLKAMQVDTTLLGLSWEEAEKKPYIAFMGVYVFKKDLLLNLLRWRFATTNEFGLEVIPACASEFCIKVQNLANQKYISGQ</sequence>
<accession>A0A444YN52</accession>
<evidence type="ECO:0000256" key="11">
    <source>
        <dbReference type="ARBA" id="ARBA00030645"/>
    </source>
</evidence>
<dbReference type="InterPro" id="IPR029044">
    <property type="entry name" value="Nucleotide-diphossugar_trans"/>
</dbReference>
<evidence type="ECO:0000256" key="13">
    <source>
        <dbReference type="ARBA" id="ARBA00032494"/>
    </source>
</evidence>
<dbReference type="GO" id="GO:0000166">
    <property type="term" value="F:nucleotide binding"/>
    <property type="evidence" value="ECO:0007669"/>
    <property type="project" value="UniProtKB-KW"/>
</dbReference>
<evidence type="ECO:0000256" key="3">
    <source>
        <dbReference type="ARBA" id="ARBA00004727"/>
    </source>
</evidence>
<protein>
    <recommendedName>
        <fullName evidence="5">glucose-1-phosphate adenylyltransferase</fullName>
        <ecNumber evidence="5">2.7.7.27</ecNumber>
    </recommendedName>
    <alternativeName>
        <fullName evidence="13">ADP-glucose pyrophosphorylase</fullName>
    </alternativeName>
    <alternativeName>
        <fullName evidence="12">ADP-glucose synthase</fullName>
    </alternativeName>
    <alternativeName>
        <fullName evidence="11">Alpha-D-glucose-1-phosphate adenyl transferase</fullName>
    </alternativeName>
</protein>
<evidence type="ECO:0000256" key="6">
    <source>
        <dbReference type="ARBA" id="ARBA00022533"/>
    </source>
</evidence>
<evidence type="ECO:0000313" key="16">
    <source>
        <dbReference type="Proteomes" id="UP000289738"/>
    </source>
</evidence>
<dbReference type="InterPro" id="IPR011831">
    <property type="entry name" value="ADP-Glc_PPase"/>
</dbReference>
<gene>
    <name evidence="15" type="ORF">Ahy_B06g082185</name>
</gene>
<dbReference type="Pfam" id="PF00483">
    <property type="entry name" value="NTP_transferase"/>
    <property type="match status" value="1"/>
</dbReference>
<evidence type="ECO:0000256" key="12">
    <source>
        <dbReference type="ARBA" id="ARBA00030817"/>
    </source>
</evidence>
<proteinExistence type="inferred from homology"/>
<evidence type="ECO:0000256" key="1">
    <source>
        <dbReference type="ARBA" id="ARBA00000956"/>
    </source>
</evidence>
<evidence type="ECO:0000256" key="9">
    <source>
        <dbReference type="ARBA" id="ARBA00022741"/>
    </source>
</evidence>
<evidence type="ECO:0000313" key="15">
    <source>
        <dbReference type="EMBL" id="RYR03308.1"/>
    </source>
</evidence>
<dbReference type="GO" id="GO:0008878">
    <property type="term" value="F:glucose-1-phosphate adenylyltransferase activity"/>
    <property type="evidence" value="ECO:0007669"/>
    <property type="project" value="UniProtKB-EC"/>
</dbReference>
<comment type="caution">
    <text evidence="15">The sequence shown here is derived from an EMBL/GenBank/DDBJ whole genome shotgun (WGS) entry which is preliminary data.</text>
</comment>
<dbReference type="InterPro" id="IPR005835">
    <property type="entry name" value="NTP_transferase_dom"/>
</dbReference>
<reference evidence="15 16" key="1">
    <citation type="submission" date="2019-01" db="EMBL/GenBank/DDBJ databases">
        <title>Sequencing of cultivated peanut Arachis hypogaea provides insights into genome evolution and oil improvement.</title>
        <authorList>
            <person name="Chen X."/>
        </authorList>
    </citation>
    <scope>NUCLEOTIDE SEQUENCE [LARGE SCALE GENOMIC DNA]</scope>
    <source>
        <strain evidence="16">cv. Fuhuasheng</strain>
        <tissue evidence="15">Leaves</tissue>
    </source>
</reference>
<keyword evidence="9" id="KW-0547">Nucleotide-binding</keyword>
<evidence type="ECO:0000256" key="5">
    <source>
        <dbReference type="ARBA" id="ARBA00012460"/>
    </source>
</evidence>
<evidence type="ECO:0000256" key="2">
    <source>
        <dbReference type="ARBA" id="ARBA00002231"/>
    </source>
</evidence>
<comment type="pathway">
    <text evidence="3">Glycan biosynthesis; starch biosynthesis.</text>
</comment>
<evidence type="ECO:0000256" key="10">
    <source>
        <dbReference type="ARBA" id="ARBA00022922"/>
    </source>
</evidence>
<dbReference type="STRING" id="3818.A0A444YN52"/>
<comment type="catalytic activity">
    <reaction evidence="1">
        <text>alpha-D-glucose 1-phosphate + ATP + H(+) = ADP-alpha-D-glucose + diphosphate</text>
        <dbReference type="Rhea" id="RHEA:12120"/>
        <dbReference type="ChEBI" id="CHEBI:15378"/>
        <dbReference type="ChEBI" id="CHEBI:30616"/>
        <dbReference type="ChEBI" id="CHEBI:33019"/>
        <dbReference type="ChEBI" id="CHEBI:57498"/>
        <dbReference type="ChEBI" id="CHEBI:58601"/>
        <dbReference type="EC" id="2.7.7.27"/>
    </reaction>
</comment>
<dbReference type="EMBL" id="SDMP01000016">
    <property type="protein sequence ID" value="RYR03308.1"/>
    <property type="molecule type" value="Genomic_DNA"/>
</dbReference>
<keyword evidence="7" id="KW-0808">Transferase</keyword>
<keyword evidence="6" id="KW-0021">Allosteric enzyme</keyword>
<evidence type="ECO:0000256" key="4">
    <source>
        <dbReference type="ARBA" id="ARBA00010443"/>
    </source>
</evidence>
<keyword evidence="8" id="KW-0548">Nucleotidyltransferase</keyword>
<keyword evidence="10" id="KW-0750">Starch biosynthesis</keyword>
<dbReference type="GO" id="GO:0019252">
    <property type="term" value="P:starch biosynthetic process"/>
    <property type="evidence" value="ECO:0007669"/>
    <property type="project" value="UniProtKB-KW"/>
</dbReference>
<dbReference type="Gene3D" id="3.90.550.10">
    <property type="entry name" value="Spore Coat Polysaccharide Biosynthesis Protein SpsA, Chain A"/>
    <property type="match status" value="1"/>
</dbReference>
<evidence type="ECO:0000256" key="8">
    <source>
        <dbReference type="ARBA" id="ARBA00022695"/>
    </source>
</evidence>
<name>A0A444YN52_ARAHY</name>
<evidence type="ECO:0000256" key="7">
    <source>
        <dbReference type="ARBA" id="ARBA00022679"/>
    </source>
</evidence>
<dbReference type="GO" id="GO:0005978">
    <property type="term" value="P:glycogen biosynthetic process"/>
    <property type="evidence" value="ECO:0007669"/>
    <property type="project" value="InterPro"/>
</dbReference>
<dbReference type="PANTHER" id="PTHR43523">
    <property type="entry name" value="GLUCOSE-1-PHOSPHATE ADENYLYLTRANSFERASE-RELATED"/>
    <property type="match status" value="1"/>
</dbReference>
<dbReference type="Proteomes" id="UP000289738">
    <property type="component" value="Chromosome B06"/>
</dbReference>
<evidence type="ECO:0000259" key="14">
    <source>
        <dbReference type="Pfam" id="PF00483"/>
    </source>
</evidence>
<comment type="function">
    <text evidence="2">This protein plays a role in synthesis of starch. It catalyzes the synthesis of the activated glycosyl donor, ADP-glucose from Glc-1-P and ATP.</text>
</comment>
<keyword evidence="16" id="KW-1185">Reference proteome</keyword>
<dbReference type="SUPFAM" id="SSF53448">
    <property type="entry name" value="Nucleotide-diphospho-sugar transferases"/>
    <property type="match status" value="1"/>
</dbReference>
<feature type="domain" description="Nucleotidyl transferase" evidence="14">
    <location>
        <begin position="5"/>
        <end position="93"/>
    </location>
</feature>
<dbReference type="EC" id="2.7.7.27" evidence="5"/>
<dbReference type="AlphaFoldDB" id="A0A444YN52"/>
<dbReference type="PANTHER" id="PTHR43523:SF12">
    <property type="entry name" value="GLUCOSE-1-PHOSPHATE ADENYLYLTRANSFERASE LARGE SUBUNIT 1, CHLOROPLASTIC-RELATED"/>
    <property type="match status" value="1"/>
</dbReference>
<comment type="similarity">
    <text evidence="4">Belongs to the bacterial/plant glucose-1-phosphate adenylyltransferase family.</text>
</comment>
<organism evidence="15 16">
    <name type="scientific">Arachis hypogaea</name>
    <name type="common">Peanut</name>
    <dbReference type="NCBI Taxonomy" id="3818"/>
    <lineage>
        <taxon>Eukaryota</taxon>
        <taxon>Viridiplantae</taxon>
        <taxon>Streptophyta</taxon>
        <taxon>Embryophyta</taxon>
        <taxon>Tracheophyta</taxon>
        <taxon>Spermatophyta</taxon>
        <taxon>Magnoliopsida</taxon>
        <taxon>eudicotyledons</taxon>
        <taxon>Gunneridae</taxon>
        <taxon>Pentapetalae</taxon>
        <taxon>rosids</taxon>
        <taxon>fabids</taxon>
        <taxon>Fabales</taxon>
        <taxon>Fabaceae</taxon>
        <taxon>Papilionoideae</taxon>
        <taxon>50 kb inversion clade</taxon>
        <taxon>dalbergioids sensu lato</taxon>
        <taxon>Dalbergieae</taxon>
        <taxon>Pterocarpus clade</taxon>
        <taxon>Arachis</taxon>
    </lineage>
</organism>